<dbReference type="PROSITE" id="PS51270">
    <property type="entry name" value="ZF_CTCHY"/>
    <property type="match status" value="1"/>
</dbReference>
<accession>A0A3M6TTM7</accession>
<name>A0A3M6TTM7_POCDA</name>
<dbReference type="SMART" id="SM00184">
    <property type="entry name" value="RING"/>
    <property type="match status" value="1"/>
</dbReference>
<dbReference type="OrthoDB" id="411372at2759"/>
<feature type="domain" description="RING-type" evidence="6">
    <location>
        <begin position="367"/>
        <end position="407"/>
    </location>
</feature>
<dbReference type="EMBL" id="RCHS01002960">
    <property type="protein sequence ID" value="RMX44716.1"/>
    <property type="molecule type" value="Genomic_DNA"/>
</dbReference>
<dbReference type="InterPro" id="IPR008913">
    <property type="entry name" value="Znf_CHY"/>
</dbReference>
<dbReference type="SUPFAM" id="SSF57850">
    <property type="entry name" value="RING/U-box"/>
    <property type="match status" value="1"/>
</dbReference>
<dbReference type="PROSITE" id="PS51266">
    <property type="entry name" value="ZF_CHY"/>
    <property type="match status" value="1"/>
</dbReference>
<comment type="caution">
    <text evidence="9">The sequence shown here is derived from an EMBL/GenBank/DDBJ whole genome shotgun (WGS) entry which is preliminary data.</text>
</comment>
<feature type="domain" description="CTCHY-type" evidence="8">
    <location>
        <begin position="301"/>
        <end position="366"/>
    </location>
</feature>
<feature type="region of interest" description="Disordered" evidence="5">
    <location>
        <begin position="145"/>
        <end position="164"/>
    </location>
</feature>
<dbReference type="SUPFAM" id="SSF161219">
    <property type="entry name" value="CHY zinc finger-like"/>
    <property type="match status" value="1"/>
</dbReference>
<dbReference type="InterPro" id="IPR017921">
    <property type="entry name" value="Znf_CTCHY"/>
</dbReference>
<dbReference type="InterPro" id="IPR018957">
    <property type="entry name" value="Znf_C3HC4_RING-type"/>
</dbReference>
<evidence type="ECO:0000313" key="10">
    <source>
        <dbReference type="Proteomes" id="UP000275408"/>
    </source>
</evidence>
<keyword evidence="2 4" id="KW-0863">Zinc-finger</keyword>
<evidence type="ECO:0000313" key="9">
    <source>
        <dbReference type="EMBL" id="RMX44716.1"/>
    </source>
</evidence>
<keyword evidence="10" id="KW-1185">Reference proteome</keyword>
<dbReference type="GO" id="GO:0006511">
    <property type="term" value="P:ubiquitin-dependent protein catabolic process"/>
    <property type="evidence" value="ECO:0007669"/>
    <property type="project" value="TreeGrafter"/>
</dbReference>
<feature type="domain" description="CHY-type" evidence="7">
    <location>
        <begin position="11"/>
        <end position="82"/>
    </location>
</feature>
<gene>
    <name evidence="9" type="ORF">pdam_00012726</name>
</gene>
<dbReference type="Pfam" id="PF00097">
    <property type="entry name" value="zf-C3HC4"/>
    <property type="match status" value="1"/>
</dbReference>
<evidence type="ECO:0000259" key="7">
    <source>
        <dbReference type="PROSITE" id="PS51266"/>
    </source>
</evidence>
<protein>
    <recommendedName>
        <fullName evidence="11">RING-type domain-containing protein</fullName>
    </recommendedName>
</protein>
<evidence type="ECO:0000256" key="2">
    <source>
        <dbReference type="ARBA" id="ARBA00022771"/>
    </source>
</evidence>
<evidence type="ECO:0000259" key="6">
    <source>
        <dbReference type="PROSITE" id="PS50089"/>
    </source>
</evidence>
<dbReference type="GO" id="GO:0061630">
    <property type="term" value="F:ubiquitin protein ligase activity"/>
    <property type="evidence" value="ECO:0007669"/>
    <property type="project" value="TreeGrafter"/>
</dbReference>
<feature type="region of interest" description="Disordered" evidence="5">
    <location>
        <begin position="108"/>
        <end position="135"/>
    </location>
</feature>
<dbReference type="InterPro" id="IPR001841">
    <property type="entry name" value="Znf_RING"/>
</dbReference>
<dbReference type="Proteomes" id="UP000275408">
    <property type="component" value="Unassembled WGS sequence"/>
</dbReference>
<keyword evidence="1" id="KW-0479">Metal-binding</keyword>
<evidence type="ECO:0008006" key="11">
    <source>
        <dbReference type="Google" id="ProtNLM"/>
    </source>
</evidence>
<dbReference type="InterPro" id="IPR013083">
    <property type="entry name" value="Znf_RING/FYVE/PHD"/>
</dbReference>
<dbReference type="GO" id="GO:0005634">
    <property type="term" value="C:nucleus"/>
    <property type="evidence" value="ECO:0007669"/>
    <property type="project" value="TreeGrafter"/>
</dbReference>
<evidence type="ECO:0000259" key="8">
    <source>
        <dbReference type="PROSITE" id="PS51270"/>
    </source>
</evidence>
<keyword evidence="3" id="KW-0862">Zinc</keyword>
<dbReference type="Gene3D" id="3.30.40.10">
    <property type="entry name" value="Zinc/RING finger domain, C3HC4 (zinc finger)"/>
    <property type="match status" value="1"/>
</dbReference>
<dbReference type="InterPro" id="IPR037275">
    <property type="entry name" value="Znf_CTCHY_sf"/>
</dbReference>
<dbReference type="AlphaFoldDB" id="A0A3M6TTM7"/>
<dbReference type="InterPro" id="IPR037274">
    <property type="entry name" value="Znf_CHY_sf"/>
</dbReference>
<organism evidence="9 10">
    <name type="scientific">Pocillopora damicornis</name>
    <name type="common">Cauliflower coral</name>
    <name type="synonym">Millepora damicornis</name>
    <dbReference type="NCBI Taxonomy" id="46731"/>
    <lineage>
        <taxon>Eukaryota</taxon>
        <taxon>Metazoa</taxon>
        <taxon>Cnidaria</taxon>
        <taxon>Anthozoa</taxon>
        <taxon>Hexacorallia</taxon>
        <taxon>Scleractinia</taxon>
        <taxon>Astrocoeniina</taxon>
        <taxon>Pocilloporidae</taxon>
        <taxon>Pocillopora</taxon>
    </lineage>
</organism>
<evidence type="ECO:0000256" key="3">
    <source>
        <dbReference type="ARBA" id="ARBA00022833"/>
    </source>
</evidence>
<evidence type="ECO:0000256" key="1">
    <source>
        <dbReference type="ARBA" id="ARBA00022723"/>
    </source>
</evidence>
<evidence type="ECO:0000256" key="4">
    <source>
        <dbReference type="PROSITE-ProRule" id="PRU00601"/>
    </source>
</evidence>
<reference evidence="9 10" key="1">
    <citation type="journal article" date="2018" name="Sci. Rep.">
        <title>Comparative analysis of the Pocillopora damicornis genome highlights role of immune system in coral evolution.</title>
        <authorList>
            <person name="Cunning R."/>
            <person name="Bay R.A."/>
            <person name="Gillette P."/>
            <person name="Baker A.C."/>
            <person name="Traylor-Knowles N."/>
        </authorList>
    </citation>
    <scope>NUCLEOTIDE SEQUENCE [LARGE SCALE GENOMIC DNA]</scope>
    <source>
        <strain evidence="9">RSMAS</strain>
        <tissue evidence="9">Whole animal</tissue>
    </source>
</reference>
<evidence type="ECO:0000256" key="5">
    <source>
        <dbReference type="SAM" id="MobiDB-lite"/>
    </source>
</evidence>
<proteinExistence type="predicted"/>
<dbReference type="PANTHER" id="PTHR21319:SF53">
    <property type="entry name" value="RING FINGER AND CHY ZINC FINGER DOMAIN-CONTAINING PROTEIN 1"/>
    <property type="match status" value="1"/>
</dbReference>
<dbReference type="SUPFAM" id="SSF161245">
    <property type="entry name" value="Zinc hairpin stack"/>
    <property type="match status" value="1"/>
</dbReference>
<feature type="compositionally biased region" description="Polar residues" evidence="5">
    <location>
        <begin position="112"/>
        <end position="135"/>
    </location>
</feature>
<dbReference type="Pfam" id="PF05495">
    <property type="entry name" value="zf-CHY"/>
    <property type="match status" value="1"/>
</dbReference>
<sequence>MMKTHGEPESHVRESFNCPHFQRNTCLIHFACCSEWYPCHKCHNDALKKQENDKPKVDNSKYNFGESDIVEEGDDLGEGSSNATGISYELEATPCSVPFDDTKMELRAKTSDAPNGENTETATDYESLQNGNDRVSSGMAEYSVSRENKQTQQNTTPWGVKGKGNAEGTSFNIEENLSQLNGETSISSAISSGQAAEGAREHEDNHIIKYLGLKDEASTGDIEEENLNTTNGSSNQLKNNEEMRVRKSMMQGNDEDNLQLSSVTIKEHVLVTSRDGGRLKCIACDHIQSKKCENGSCGKTFSSYFCPECKLLIESSGSVKLDPYHCGPCGVCRLNKEENFHCNTCNVCMPLSLKDHKCFDNRGHDPCAICLEEVFSGAVILPCFHMIHEDCGVKLILSGSYTCPMCRGAIMKNEEEPEENIEQSETGDDTASSEGLISRFKSVVCLNFYTLYKKIVGPPLSNNVIEMNTMSA</sequence>
<dbReference type="PROSITE" id="PS50089">
    <property type="entry name" value="ZF_RING_2"/>
    <property type="match status" value="1"/>
</dbReference>
<dbReference type="GO" id="GO:0008270">
    <property type="term" value="F:zinc ion binding"/>
    <property type="evidence" value="ECO:0007669"/>
    <property type="project" value="UniProtKB-KW"/>
</dbReference>
<dbReference type="PANTHER" id="PTHR21319">
    <property type="entry name" value="RING FINGER AND CHY ZINC FINGER DOMAIN-CONTAINING PROTEIN 1"/>
    <property type="match status" value="1"/>
</dbReference>
<dbReference type="GO" id="GO:0016567">
    <property type="term" value="P:protein ubiquitination"/>
    <property type="evidence" value="ECO:0007669"/>
    <property type="project" value="TreeGrafter"/>
</dbReference>